<evidence type="ECO:0000259" key="1">
    <source>
        <dbReference type="Pfam" id="PF14230"/>
    </source>
</evidence>
<feature type="domain" description="DUF4333" evidence="1">
    <location>
        <begin position="32"/>
        <end position="96"/>
    </location>
</feature>
<dbReference type="Proteomes" id="UP000238762">
    <property type="component" value="Unassembled WGS sequence"/>
</dbReference>
<dbReference type="AlphaFoldDB" id="A0A2T1CA61"/>
<keyword evidence="3" id="KW-1185">Reference proteome</keyword>
<comment type="caution">
    <text evidence="2">The sequence shown here is derived from an EMBL/GenBank/DDBJ whole genome shotgun (WGS) entry which is preliminary data.</text>
</comment>
<name>A0A2T1CA61_9CYAN</name>
<accession>A0A2T1CA61</accession>
<dbReference type="EMBL" id="PVWJ01000003">
    <property type="protein sequence ID" value="PSB05129.1"/>
    <property type="molecule type" value="Genomic_DNA"/>
</dbReference>
<organism evidence="2 3">
    <name type="scientific">Merismopedia glauca CCAP 1448/3</name>
    <dbReference type="NCBI Taxonomy" id="1296344"/>
    <lineage>
        <taxon>Bacteria</taxon>
        <taxon>Bacillati</taxon>
        <taxon>Cyanobacteriota</taxon>
        <taxon>Cyanophyceae</taxon>
        <taxon>Synechococcales</taxon>
        <taxon>Merismopediaceae</taxon>
        <taxon>Merismopedia</taxon>
    </lineage>
</organism>
<dbReference type="OrthoDB" id="571398at2"/>
<evidence type="ECO:0000313" key="2">
    <source>
        <dbReference type="EMBL" id="PSB05129.1"/>
    </source>
</evidence>
<dbReference type="InterPro" id="IPR025637">
    <property type="entry name" value="DUF4333"/>
</dbReference>
<gene>
    <name evidence="2" type="ORF">C7B64_01105</name>
</gene>
<reference evidence="2 3" key="1">
    <citation type="submission" date="2018-02" db="EMBL/GenBank/DDBJ databases">
        <authorList>
            <person name="Cohen D.B."/>
            <person name="Kent A.D."/>
        </authorList>
    </citation>
    <scope>NUCLEOTIDE SEQUENCE [LARGE SCALE GENOMIC DNA]</scope>
    <source>
        <strain evidence="2 3">CCAP 1448/3</strain>
    </source>
</reference>
<feature type="domain" description="DUF4333" evidence="1">
    <location>
        <begin position="104"/>
        <end position="168"/>
    </location>
</feature>
<evidence type="ECO:0000313" key="3">
    <source>
        <dbReference type="Proteomes" id="UP000238762"/>
    </source>
</evidence>
<reference evidence="2 3" key="2">
    <citation type="submission" date="2018-03" db="EMBL/GenBank/DDBJ databases">
        <title>The ancient ancestry and fast evolution of plastids.</title>
        <authorList>
            <person name="Moore K.R."/>
            <person name="Magnabosco C."/>
            <person name="Momper L."/>
            <person name="Gold D.A."/>
            <person name="Bosak T."/>
            <person name="Fournier G.P."/>
        </authorList>
    </citation>
    <scope>NUCLEOTIDE SEQUENCE [LARGE SCALE GENOMIC DNA]</scope>
    <source>
        <strain evidence="2 3">CCAP 1448/3</strain>
    </source>
</reference>
<dbReference type="RefSeq" id="WP_106286816.1">
    <property type="nucleotide sequence ID" value="NZ_CAWNTC010000123.1"/>
</dbReference>
<dbReference type="Pfam" id="PF14230">
    <property type="entry name" value="DUF4333"/>
    <property type="match status" value="2"/>
</dbReference>
<protein>
    <recommendedName>
        <fullName evidence="1">DUF4333 domain-containing protein</fullName>
    </recommendedName>
</protein>
<sequence length="176" mass="19328">MDQQPLFASNYTTSKSLILLPFLGLIMLLSGCEQTLNLNDAQGKIKDELAKQTGLEVKSVNCSGQVKVKAGETFECKADTNAGNIPITAKLQDDKGLFAWNTQNFVNLKVVEDSIQKGLKEQVKVDVTANCGDPKYKVAKAGDTFKCQVEDKQKNKKDVEVAVKDNEGNISWKLTK</sequence>
<proteinExistence type="predicted"/>